<feature type="transmembrane region" description="Helical" evidence="1">
    <location>
        <begin position="29"/>
        <end position="49"/>
    </location>
</feature>
<dbReference type="Proteomes" id="UP000000600">
    <property type="component" value="Unassembled WGS sequence"/>
</dbReference>
<dbReference type="EMBL" id="CT868119">
    <property type="protein sequence ID" value="CAK72181.1"/>
    <property type="molecule type" value="Genomic_DNA"/>
</dbReference>
<protein>
    <submittedName>
        <fullName evidence="2">Uncharacterized protein</fullName>
    </submittedName>
</protein>
<gene>
    <name evidence="2" type="ORF">GSPATT00008622001</name>
</gene>
<evidence type="ECO:0000313" key="2">
    <source>
        <dbReference type="EMBL" id="CAK72181.1"/>
    </source>
</evidence>
<dbReference type="KEGG" id="ptm:GSPATT00008622001"/>
<accession>A0CN14</accession>
<sequence>MQQYKIKTMSDPKRGPATNTHKSFLKMSLLFSTQATARFIPIAMVGFIHPPEWGDNFREQYIANVNNIVLYTGVLKTAVFLSNNNTFMNQKDVVANISPHKSEQIQLCS</sequence>
<keyword evidence="1" id="KW-0472">Membrane</keyword>
<dbReference type="GeneID" id="5025363"/>
<dbReference type="InParanoid" id="A0CN14"/>
<feature type="transmembrane region" description="Helical" evidence="1">
    <location>
        <begin position="61"/>
        <end position="81"/>
    </location>
</feature>
<dbReference type="RefSeq" id="XP_001439578.1">
    <property type="nucleotide sequence ID" value="XM_001439541.1"/>
</dbReference>
<reference evidence="2 3" key="1">
    <citation type="journal article" date="2006" name="Nature">
        <title>Global trends of whole-genome duplications revealed by the ciliate Paramecium tetraurelia.</title>
        <authorList>
            <consortium name="Genoscope"/>
            <person name="Aury J.-M."/>
            <person name="Jaillon O."/>
            <person name="Duret L."/>
            <person name="Noel B."/>
            <person name="Jubin C."/>
            <person name="Porcel B.M."/>
            <person name="Segurens B."/>
            <person name="Daubin V."/>
            <person name="Anthouard V."/>
            <person name="Aiach N."/>
            <person name="Arnaiz O."/>
            <person name="Billaut A."/>
            <person name="Beisson J."/>
            <person name="Blanc I."/>
            <person name="Bouhouche K."/>
            <person name="Camara F."/>
            <person name="Duharcourt S."/>
            <person name="Guigo R."/>
            <person name="Gogendeau D."/>
            <person name="Katinka M."/>
            <person name="Keller A.-M."/>
            <person name="Kissmehl R."/>
            <person name="Klotz C."/>
            <person name="Koll F."/>
            <person name="Le Moue A."/>
            <person name="Lepere C."/>
            <person name="Malinsky S."/>
            <person name="Nowacki M."/>
            <person name="Nowak J.K."/>
            <person name="Plattner H."/>
            <person name="Poulain J."/>
            <person name="Ruiz F."/>
            <person name="Serrano V."/>
            <person name="Zagulski M."/>
            <person name="Dessen P."/>
            <person name="Betermier M."/>
            <person name="Weissenbach J."/>
            <person name="Scarpelli C."/>
            <person name="Schachter V."/>
            <person name="Sperling L."/>
            <person name="Meyer E."/>
            <person name="Cohen J."/>
            <person name="Wincker P."/>
        </authorList>
    </citation>
    <scope>NUCLEOTIDE SEQUENCE [LARGE SCALE GENOMIC DNA]</scope>
    <source>
        <strain evidence="2 3">Stock d4-2</strain>
    </source>
</reference>
<evidence type="ECO:0000256" key="1">
    <source>
        <dbReference type="SAM" id="Phobius"/>
    </source>
</evidence>
<proteinExistence type="predicted"/>
<dbReference type="AlphaFoldDB" id="A0CN14"/>
<keyword evidence="3" id="KW-1185">Reference proteome</keyword>
<organism evidence="2 3">
    <name type="scientific">Paramecium tetraurelia</name>
    <dbReference type="NCBI Taxonomy" id="5888"/>
    <lineage>
        <taxon>Eukaryota</taxon>
        <taxon>Sar</taxon>
        <taxon>Alveolata</taxon>
        <taxon>Ciliophora</taxon>
        <taxon>Intramacronucleata</taxon>
        <taxon>Oligohymenophorea</taxon>
        <taxon>Peniculida</taxon>
        <taxon>Parameciidae</taxon>
        <taxon>Paramecium</taxon>
    </lineage>
</organism>
<dbReference type="HOGENOM" id="CLU_2189063_0_0_1"/>
<keyword evidence="1" id="KW-0812">Transmembrane</keyword>
<evidence type="ECO:0000313" key="3">
    <source>
        <dbReference type="Proteomes" id="UP000000600"/>
    </source>
</evidence>
<name>A0CN14_PARTE</name>
<keyword evidence="1" id="KW-1133">Transmembrane helix</keyword>